<protein>
    <submittedName>
        <fullName evidence="2">Uncharacterized protein</fullName>
    </submittedName>
</protein>
<dbReference type="AlphaFoldDB" id="A0A2P2QQI7"/>
<sequence length="22" mass="2476">MLAKIPMTTTIYSTGTHHKSEK</sequence>
<organism evidence="2">
    <name type="scientific">Rhizophora mucronata</name>
    <name type="common">Asiatic mangrove</name>
    <dbReference type="NCBI Taxonomy" id="61149"/>
    <lineage>
        <taxon>Eukaryota</taxon>
        <taxon>Viridiplantae</taxon>
        <taxon>Streptophyta</taxon>
        <taxon>Embryophyta</taxon>
        <taxon>Tracheophyta</taxon>
        <taxon>Spermatophyta</taxon>
        <taxon>Magnoliopsida</taxon>
        <taxon>eudicotyledons</taxon>
        <taxon>Gunneridae</taxon>
        <taxon>Pentapetalae</taxon>
        <taxon>rosids</taxon>
        <taxon>fabids</taxon>
        <taxon>Malpighiales</taxon>
        <taxon>Rhizophoraceae</taxon>
        <taxon>Rhizophora</taxon>
    </lineage>
</organism>
<reference evidence="2" key="1">
    <citation type="submission" date="2018-02" db="EMBL/GenBank/DDBJ databases">
        <title>Rhizophora mucronata_Transcriptome.</title>
        <authorList>
            <person name="Meera S.P."/>
            <person name="Sreeshan A."/>
            <person name="Augustine A."/>
        </authorList>
    </citation>
    <scope>NUCLEOTIDE SEQUENCE</scope>
    <source>
        <tissue evidence="2">Leaf</tissue>
    </source>
</reference>
<dbReference type="EMBL" id="GGEC01088734">
    <property type="protein sequence ID" value="MBX69218.1"/>
    <property type="molecule type" value="Transcribed_RNA"/>
</dbReference>
<evidence type="ECO:0000256" key="1">
    <source>
        <dbReference type="SAM" id="MobiDB-lite"/>
    </source>
</evidence>
<evidence type="ECO:0000313" key="2">
    <source>
        <dbReference type="EMBL" id="MBX69218.1"/>
    </source>
</evidence>
<name>A0A2P2QQI7_RHIMU</name>
<accession>A0A2P2QQI7</accession>
<proteinExistence type="predicted"/>
<feature type="region of interest" description="Disordered" evidence="1">
    <location>
        <begin position="1"/>
        <end position="22"/>
    </location>
</feature>